<organism evidence="1 2">
    <name type="scientific">Armillaria gallica</name>
    <name type="common">Bulbous honey fungus</name>
    <name type="synonym">Armillaria bulbosa</name>
    <dbReference type="NCBI Taxonomy" id="47427"/>
    <lineage>
        <taxon>Eukaryota</taxon>
        <taxon>Fungi</taxon>
        <taxon>Dikarya</taxon>
        <taxon>Basidiomycota</taxon>
        <taxon>Agaricomycotina</taxon>
        <taxon>Agaricomycetes</taxon>
        <taxon>Agaricomycetidae</taxon>
        <taxon>Agaricales</taxon>
        <taxon>Marasmiineae</taxon>
        <taxon>Physalacriaceae</taxon>
        <taxon>Armillaria</taxon>
    </lineage>
</organism>
<evidence type="ECO:0000313" key="1">
    <source>
        <dbReference type="EMBL" id="PBK90703.1"/>
    </source>
</evidence>
<sequence length="132" mass="14864">MKKRTRQLRLGISSCRGFVMTGNPDCTTLIWKMEPVDRPSILCAYSRIVFQPSSNSGLADLLAKRNSLCTCVPTSGYLFSNYWGSASGFLTTELLLWLWILFGVLADTEALVTRHAHISSSMWYRPLLLRSV</sequence>
<protein>
    <submittedName>
        <fullName evidence="1">Uncharacterized protein</fullName>
    </submittedName>
</protein>
<evidence type="ECO:0000313" key="2">
    <source>
        <dbReference type="Proteomes" id="UP000217790"/>
    </source>
</evidence>
<dbReference type="InParanoid" id="A0A2H3DR09"/>
<dbReference type="AlphaFoldDB" id="A0A2H3DR09"/>
<keyword evidence="2" id="KW-1185">Reference proteome</keyword>
<proteinExistence type="predicted"/>
<reference evidence="2" key="1">
    <citation type="journal article" date="2017" name="Nat. Ecol. Evol.">
        <title>Genome expansion and lineage-specific genetic innovations in the forest pathogenic fungi Armillaria.</title>
        <authorList>
            <person name="Sipos G."/>
            <person name="Prasanna A.N."/>
            <person name="Walter M.C."/>
            <person name="O'Connor E."/>
            <person name="Balint B."/>
            <person name="Krizsan K."/>
            <person name="Kiss B."/>
            <person name="Hess J."/>
            <person name="Varga T."/>
            <person name="Slot J."/>
            <person name="Riley R."/>
            <person name="Boka B."/>
            <person name="Rigling D."/>
            <person name="Barry K."/>
            <person name="Lee J."/>
            <person name="Mihaltcheva S."/>
            <person name="LaButti K."/>
            <person name="Lipzen A."/>
            <person name="Waldron R."/>
            <person name="Moloney N.M."/>
            <person name="Sperisen C."/>
            <person name="Kredics L."/>
            <person name="Vagvoelgyi C."/>
            <person name="Patrignani A."/>
            <person name="Fitzpatrick D."/>
            <person name="Nagy I."/>
            <person name="Doyle S."/>
            <person name="Anderson J.B."/>
            <person name="Grigoriev I.V."/>
            <person name="Gueldener U."/>
            <person name="Muensterkoetter M."/>
            <person name="Nagy L.G."/>
        </authorList>
    </citation>
    <scope>NUCLEOTIDE SEQUENCE [LARGE SCALE GENOMIC DNA]</scope>
    <source>
        <strain evidence="2">Ar21-2</strain>
    </source>
</reference>
<dbReference type="EMBL" id="KZ293664">
    <property type="protein sequence ID" value="PBK90703.1"/>
    <property type="molecule type" value="Genomic_DNA"/>
</dbReference>
<gene>
    <name evidence="1" type="ORF">ARMGADRAFT_289691</name>
</gene>
<name>A0A2H3DR09_ARMGA</name>
<dbReference type="Proteomes" id="UP000217790">
    <property type="component" value="Unassembled WGS sequence"/>
</dbReference>
<accession>A0A2H3DR09</accession>